<dbReference type="Gene3D" id="1.10.630.10">
    <property type="entry name" value="Cytochrome P450"/>
    <property type="match status" value="1"/>
</dbReference>
<dbReference type="AlphaFoldDB" id="A0AAV8WPT6"/>
<dbReference type="EMBL" id="JANEYF010005371">
    <property type="protein sequence ID" value="KAJ8928459.1"/>
    <property type="molecule type" value="Genomic_DNA"/>
</dbReference>
<protein>
    <submittedName>
        <fullName evidence="2">Uncharacterized protein</fullName>
    </submittedName>
</protein>
<proteinExistence type="predicted"/>
<comment type="caution">
    <text evidence="2">The sequence shown here is derived from an EMBL/GenBank/DDBJ whole genome shotgun (WGS) entry which is preliminary data.</text>
</comment>
<name>A0AAV8WPT6_9CUCU</name>
<evidence type="ECO:0000313" key="2">
    <source>
        <dbReference type="EMBL" id="KAJ8928459.1"/>
    </source>
</evidence>
<dbReference type="Proteomes" id="UP001162156">
    <property type="component" value="Unassembled WGS sequence"/>
</dbReference>
<dbReference type="InterPro" id="IPR036396">
    <property type="entry name" value="Cyt_P450_sf"/>
</dbReference>
<evidence type="ECO:0000313" key="3">
    <source>
        <dbReference type="Proteomes" id="UP001162156"/>
    </source>
</evidence>
<dbReference type="GO" id="GO:0005506">
    <property type="term" value="F:iron ion binding"/>
    <property type="evidence" value="ECO:0007669"/>
    <property type="project" value="InterPro"/>
</dbReference>
<keyword evidence="1" id="KW-0503">Monooxygenase</keyword>
<accession>A0AAV8WPT6</accession>
<keyword evidence="1" id="KW-0560">Oxidoreductase</keyword>
<sequence length="84" mass="10099">MQRRNLVGIGRVSLDVRLGCLDPNLTPDSEPQKIIDAAKYALRNIAILELRFPFWRYFPTSLWTRYVKNMDYFVEYDFFNMLKF</sequence>
<dbReference type="GO" id="GO:0016705">
    <property type="term" value="F:oxidoreductase activity, acting on paired donors, with incorporation or reduction of molecular oxygen"/>
    <property type="evidence" value="ECO:0007669"/>
    <property type="project" value="InterPro"/>
</dbReference>
<gene>
    <name evidence="2" type="ORF">NQ314_018984</name>
</gene>
<reference evidence="2" key="1">
    <citation type="journal article" date="2023" name="Insect Mol. Biol.">
        <title>Genome sequencing provides insights into the evolution of gene families encoding plant cell wall-degrading enzymes in longhorned beetles.</title>
        <authorList>
            <person name="Shin N.R."/>
            <person name="Okamura Y."/>
            <person name="Kirsch R."/>
            <person name="Pauchet Y."/>
        </authorList>
    </citation>
    <scope>NUCLEOTIDE SEQUENCE</scope>
    <source>
        <strain evidence="2">RBIC_L_NR</strain>
    </source>
</reference>
<dbReference type="GO" id="GO:0004497">
    <property type="term" value="F:monooxygenase activity"/>
    <property type="evidence" value="ECO:0007669"/>
    <property type="project" value="UniProtKB-KW"/>
</dbReference>
<evidence type="ECO:0000256" key="1">
    <source>
        <dbReference type="ARBA" id="ARBA00023033"/>
    </source>
</evidence>
<organism evidence="2 3">
    <name type="scientific">Rhamnusium bicolor</name>
    <dbReference type="NCBI Taxonomy" id="1586634"/>
    <lineage>
        <taxon>Eukaryota</taxon>
        <taxon>Metazoa</taxon>
        <taxon>Ecdysozoa</taxon>
        <taxon>Arthropoda</taxon>
        <taxon>Hexapoda</taxon>
        <taxon>Insecta</taxon>
        <taxon>Pterygota</taxon>
        <taxon>Neoptera</taxon>
        <taxon>Endopterygota</taxon>
        <taxon>Coleoptera</taxon>
        <taxon>Polyphaga</taxon>
        <taxon>Cucujiformia</taxon>
        <taxon>Chrysomeloidea</taxon>
        <taxon>Cerambycidae</taxon>
        <taxon>Lepturinae</taxon>
        <taxon>Rhagiini</taxon>
        <taxon>Rhamnusium</taxon>
    </lineage>
</organism>
<dbReference type="GO" id="GO:0020037">
    <property type="term" value="F:heme binding"/>
    <property type="evidence" value="ECO:0007669"/>
    <property type="project" value="InterPro"/>
</dbReference>
<keyword evidence="3" id="KW-1185">Reference proteome</keyword>